<dbReference type="GO" id="GO:0016020">
    <property type="term" value="C:membrane"/>
    <property type="evidence" value="ECO:0007669"/>
    <property type="project" value="TreeGrafter"/>
</dbReference>
<dbReference type="GO" id="GO:0005829">
    <property type="term" value="C:cytosol"/>
    <property type="evidence" value="ECO:0007669"/>
    <property type="project" value="TreeGrafter"/>
</dbReference>
<dbReference type="NCBIfam" id="TIGR00168">
    <property type="entry name" value="infC"/>
    <property type="match status" value="1"/>
</dbReference>
<gene>
    <name evidence="4" type="primary">infC</name>
    <name evidence="9" type="ORF">SAMN02745114_01326</name>
</gene>
<dbReference type="InterPro" id="IPR019815">
    <property type="entry name" value="Translation_initiation_fac_3_C"/>
</dbReference>
<evidence type="ECO:0000313" key="9">
    <source>
        <dbReference type="EMBL" id="SJZ68664.1"/>
    </source>
</evidence>
<proteinExistence type="inferred from homology"/>
<evidence type="ECO:0000256" key="4">
    <source>
        <dbReference type="HAMAP-Rule" id="MF_00080"/>
    </source>
</evidence>
<dbReference type="PROSITE" id="PS00938">
    <property type="entry name" value="IF3"/>
    <property type="match status" value="1"/>
</dbReference>
<comment type="similarity">
    <text evidence="1 4 6">Belongs to the IF-3 family.</text>
</comment>
<evidence type="ECO:0000259" key="7">
    <source>
        <dbReference type="Pfam" id="PF00707"/>
    </source>
</evidence>
<evidence type="ECO:0000256" key="1">
    <source>
        <dbReference type="ARBA" id="ARBA00005439"/>
    </source>
</evidence>
<dbReference type="GO" id="GO:0003743">
    <property type="term" value="F:translation initiation factor activity"/>
    <property type="evidence" value="ECO:0007669"/>
    <property type="project" value="UniProtKB-UniRule"/>
</dbReference>
<organism evidence="9 10">
    <name type="scientific">Eubacterium coprostanoligenes</name>
    <dbReference type="NCBI Taxonomy" id="290054"/>
    <lineage>
        <taxon>Bacteria</taxon>
        <taxon>Bacillati</taxon>
        <taxon>Bacillota</taxon>
        <taxon>Clostridia</taxon>
        <taxon>Eubacteriales</taxon>
        <taxon>Eubacteriaceae</taxon>
        <taxon>Eubacterium</taxon>
    </lineage>
</organism>
<feature type="domain" description="Translation initiation factor 3 C-terminal" evidence="7">
    <location>
        <begin position="112"/>
        <end position="197"/>
    </location>
</feature>
<evidence type="ECO:0000256" key="2">
    <source>
        <dbReference type="ARBA" id="ARBA00022540"/>
    </source>
</evidence>
<dbReference type="InterPro" id="IPR019814">
    <property type="entry name" value="Translation_initiation_fac_3_N"/>
</dbReference>
<dbReference type="FunFam" id="3.10.20.80:FF:000001">
    <property type="entry name" value="Translation initiation factor IF-3"/>
    <property type="match status" value="1"/>
</dbReference>
<dbReference type="GO" id="GO:0032790">
    <property type="term" value="P:ribosome disassembly"/>
    <property type="evidence" value="ECO:0007669"/>
    <property type="project" value="TreeGrafter"/>
</dbReference>
<dbReference type="EMBL" id="FUWW01000014">
    <property type="protein sequence ID" value="SJZ68664.1"/>
    <property type="molecule type" value="Genomic_DNA"/>
</dbReference>
<dbReference type="Gene3D" id="3.10.20.80">
    <property type="entry name" value="Translation initiation factor 3 (IF-3), N-terminal domain"/>
    <property type="match status" value="1"/>
</dbReference>
<dbReference type="Pfam" id="PF05198">
    <property type="entry name" value="IF3_N"/>
    <property type="match status" value="1"/>
</dbReference>
<comment type="function">
    <text evidence="4 6">IF-3 binds to the 30S ribosomal subunit and shifts the equilibrium between 70S ribosomes and their 50S and 30S subunits in favor of the free subunits, thus enhancing the availability of 30S subunits on which protein synthesis initiation begins.</text>
</comment>
<dbReference type="PANTHER" id="PTHR10938">
    <property type="entry name" value="TRANSLATION INITIATION FACTOR IF-3"/>
    <property type="match status" value="1"/>
</dbReference>
<evidence type="ECO:0000259" key="8">
    <source>
        <dbReference type="Pfam" id="PF05198"/>
    </source>
</evidence>
<evidence type="ECO:0000256" key="6">
    <source>
        <dbReference type="RuleBase" id="RU000646"/>
    </source>
</evidence>
<comment type="subcellular location">
    <subcellularLocation>
        <location evidence="4 6">Cytoplasm</location>
    </subcellularLocation>
</comment>
<keyword evidence="4" id="KW-0963">Cytoplasm</keyword>
<evidence type="ECO:0000256" key="5">
    <source>
        <dbReference type="NCBIfam" id="TIGR00168"/>
    </source>
</evidence>
<dbReference type="InterPro" id="IPR036787">
    <property type="entry name" value="T_IF-3_N_sf"/>
</dbReference>
<dbReference type="InterPro" id="IPR019813">
    <property type="entry name" value="Translation_initiation_fac3_CS"/>
</dbReference>
<dbReference type="AlphaFoldDB" id="A0A1T4MPF2"/>
<dbReference type="STRING" id="290054.SAMN02745114_01326"/>
<dbReference type="HAMAP" id="MF_00080">
    <property type="entry name" value="IF_3"/>
    <property type="match status" value="1"/>
</dbReference>
<dbReference type="InterPro" id="IPR001288">
    <property type="entry name" value="Translation_initiation_fac_3"/>
</dbReference>
<name>A0A1T4MPF2_9FIRM</name>
<keyword evidence="10" id="KW-1185">Reference proteome</keyword>
<comment type="subunit">
    <text evidence="4 6">Monomer.</text>
</comment>
<dbReference type="SUPFAM" id="SSF55200">
    <property type="entry name" value="Translation initiation factor IF3, C-terminal domain"/>
    <property type="match status" value="1"/>
</dbReference>
<protein>
    <recommendedName>
        <fullName evidence="4 5">Translation initiation factor IF-3</fullName>
    </recommendedName>
</protein>
<dbReference type="PANTHER" id="PTHR10938:SF0">
    <property type="entry name" value="TRANSLATION INITIATION FACTOR IF-3, MITOCHONDRIAL"/>
    <property type="match status" value="1"/>
</dbReference>
<keyword evidence="2 4" id="KW-0396">Initiation factor</keyword>
<dbReference type="SUPFAM" id="SSF54364">
    <property type="entry name" value="Translation initiation factor IF3, N-terminal domain"/>
    <property type="match status" value="1"/>
</dbReference>
<dbReference type="Gene3D" id="3.30.110.10">
    <property type="entry name" value="Translation initiation factor 3 (IF-3), C-terminal domain"/>
    <property type="match status" value="1"/>
</dbReference>
<sequence>MKRAIIFEIIEYRRFAFVLIYFFKEVFFISKDAPQLNGEIRDKELRVISDSGEQLGIMSAKEAQALADARGVDLVKIAPMAKPPVAKIMDYSKYRYEQSKREKENRKKQKTVETKEIRLSLNIDIGDFNTKVNQARKFLAKGDKLKVSIRLRGREMAHPELGETNMQRFADQLVDEANIDKKPKLEGRQILMFMSPKTK</sequence>
<dbReference type="Pfam" id="PF00707">
    <property type="entry name" value="IF3_C"/>
    <property type="match status" value="1"/>
</dbReference>
<dbReference type="InterPro" id="IPR036788">
    <property type="entry name" value="T_IF-3_C_sf"/>
</dbReference>
<keyword evidence="3 4" id="KW-0648">Protein biosynthesis</keyword>
<reference evidence="9 10" key="1">
    <citation type="submission" date="2017-02" db="EMBL/GenBank/DDBJ databases">
        <authorList>
            <person name="Peterson S.W."/>
        </authorList>
    </citation>
    <scope>NUCLEOTIDE SEQUENCE [LARGE SCALE GENOMIC DNA]</scope>
    <source>
        <strain evidence="9 10">ATCC 51222</strain>
    </source>
</reference>
<dbReference type="GO" id="GO:0043022">
    <property type="term" value="F:ribosome binding"/>
    <property type="evidence" value="ECO:0007669"/>
    <property type="project" value="UniProtKB-ARBA"/>
</dbReference>
<dbReference type="FunFam" id="3.30.110.10:FF:000001">
    <property type="entry name" value="Translation initiation factor IF-3"/>
    <property type="match status" value="1"/>
</dbReference>
<dbReference type="Proteomes" id="UP000190657">
    <property type="component" value="Unassembled WGS sequence"/>
</dbReference>
<feature type="domain" description="Translation initiation factor 3 N-terminal" evidence="8">
    <location>
        <begin position="37"/>
        <end position="105"/>
    </location>
</feature>
<accession>A0A1T4MPF2</accession>
<evidence type="ECO:0000256" key="3">
    <source>
        <dbReference type="ARBA" id="ARBA00022917"/>
    </source>
</evidence>
<evidence type="ECO:0000313" key="10">
    <source>
        <dbReference type="Proteomes" id="UP000190657"/>
    </source>
</evidence>